<evidence type="ECO:0000313" key="2">
    <source>
        <dbReference type="EMBL" id="EFN53083.1"/>
    </source>
</evidence>
<dbReference type="eggNOG" id="KOG0328">
    <property type="taxonomic scope" value="Eukaryota"/>
</dbReference>
<gene>
    <name evidence="2" type="ORF">CHLNCDRAFT_137393</name>
</gene>
<dbReference type="FunCoup" id="E1ZMC2">
    <property type="interactions" value="220"/>
</dbReference>
<reference evidence="2 3" key="1">
    <citation type="journal article" date="2010" name="Plant Cell">
        <title>The Chlorella variabilis NC64A genome reveals adaptation to photosymbiosis, coevolution with viruses, and cryptic sex.</title>
        <authorList>
            <person name="Blanc G."/>
            <person name="Duncan G."/>
            <person name="Agarkova I."/>
            <person name="Borodovsky M."/>
            <person name="Gurnon J."/>
            <person name="Kuo A."/>
            <person name="Lindquist E."/>
            <person name="Lucas S."/>
            <person name="Pangilinan J."/>
            <person name="Polle J."/>
            <person name="Salamov A."/>
            <person name="Terry A."/>
            <person name="Yamada T."/>
            <person name="Dunigan D.D."/>
            <person name="Grigoriev I.V."/>
            <person name="Claverie J.M."/>
            <person name="Van Etten J.L."/>
        </authorList>
    </citation>
    <scope>NUCLEOTIDE SEQUENCE [LARGE SCALE GENOMIC DNA]</scope>
    <source>
        <strain evidence="2 3">NC64A</strain>
    </source>
</reference>
<dbReference type="OMA" id="IYMRRMA"/>
<dbReference type="Gene3D" id="3.40.50.300">
    <property type="entry name" value="P-loop containing nucleotide triphosphate hydrolases"/>
    <property type="match status" value="1"/>
</dbReference>
<evidence type="ECO:0000256" key="1">
    <source>
        <dbReference type="SAM" id="MobiDB-lite"/>
    </source>
</evidence>
<name>E1ZMC2_CHLVA</name>
<evidence type="ECO:0000313" key="3">
    <source>
        <dbReference type="Proteomes" id="UP000008141"/>
    </source>
</evidence>
<sequence length="256" mass="27749">MDNSKGHALRQFYVAVSSAENKLATLLDLLRAFEAAAPLALVACCGSRDSLDAVVAAVASVPHCRVWVLHAELSEREVEATVRHYRAACQPHPRHQQQQHAQQPADGQAPLPQPHQQQQAAGGGDGGEQQGRRRRPLADGEEGELSPREAARRVAAAKPFVAVLAATDACLRVLPKELLPLSPTLLISYDLPTRKDVYLRRISHVLGSRSSAGGQRLAVTFACAGQLDEFRQVEEFSEKPIEEMPVHVSDIFAAPA</sequence>
<dbReference type="EMBL" id="GL433853">
    <property type="protein sequence ID" value="EFN53083.1"/>
    <property type="molecule type" value="Genomic_DNA"/>
</dbReference>
<evidence type="ECO:0008006" key="4">
    <source>
        <dbReference type="Google" id="ProtNLM"/>
    </source>
</evidence>
<dbReference type="RefSeq" id="XP_005845185.1">
    <property type="nucleotide sequence ID" value="XM_005845123.1"/>
</dbReference>
<keyword evidence="3" id="KW-1185">Reference proteome</keyword>
<dbReference type="OrthoDB" id="547098at2759"/>
<organism evidence="3">
    <name type="scientific">Chlorella variabilis</name>
    <name type="common">Green alga</name>
    <dbReference type="NCBI Taxonomy" id="554065"/>
    <lineage>
        <taxon>Eukaryota</taxon>
        <taxon>Viridiplantae</taxon>
        <taxon>Chlorophyta</taxon>
        <taxon>core chlorophytes</taxon>
        <taxon>Trebouxiophyceae</taxon>
        <taxon>Chlorellales</taxon>
        <taxon>Chlorellaceae</taxon>
        <taxon>Chlorella clade</taxon>
        <taxon>Chlorella</taxon>
    </lineage>
</organism>
<dbReference type="STRING" id="554065.E1ZMC2"/>
<accession>E1ZMC2</accession>
<proteinExistence type="predicted"/>
<protein>
    <recommendedName>
        <fullName evidence="4">Helicase C-terminal domain-containing protein</fullName>
    </recommendedName>
</protein>
<dbReference type="InParanoid" id="E1ZMC2"/>
<feature type="compositionally biased region" description="Low complexity" evidence="1">
    <location>
        <begin position="98"/>
        <end position="120"/>
    </location>
</feature>
<dbReference type="Proteomes" id="UP000008141">
    <property type="component" value="Unassembled WGS sequence"/>
</dbReference>
<dbReference type="KEGG" id="cvr:CHLNCDRAFT_137393"/>
<dbReference type="GeneID" id="17352368"/>
<feature type="region of interest" description="Disordered" evidence="1">
    <location>
        <begin position="89"/>
        <end position="150"/>
    </location>
</feature>
<dbReference type="AlphaFoldDB" id="E1ZMC2"/>
<dbReference type="InterPro" id="IPR027417">
    <property type="entry name" value="P-loop_NTPase"/>
</dbReference>